<keyword evidence="1" id="KW-0479">Metal-binding</keyword>
<dbReference type="InterPro" id="IPR051682">
    <property type="entry name" value="Mito_Persulfide_Diox"/>
</dbReference>
<dbReference type="GO" id="GO:0006749">
    <property type="term" value="P:glutathione metabolic process"/>
    <property type="evidence" value="ECO:0007669"/>
    <property type="project" value="InterPro"/>
</dbReference>
<dbReference type="Proteomes" id="UP000636479">
    <property type="component" value="Unassembled WGS sequence"/>
</dbReference>
<evidence type="ECO:0000259" key="2">
    <source>
        <dbReference type="SMART" id="SM00849"/>
    </source>
</evidence>
<dbReference type="OrthoDB" id="449487at2759"/>
<evidence type="ECO:0000256" key="1">
    <source>
        <dbReference type="ARBA" id="ARBA00022723"/>
    </source>
</evidence>
<dbReference type="Gene3D" id="3.60.15.10">
    <property type="entry name" value="Ribonuclease Z/Hydroxyacylglutathione hydrolase-like"/>
    <property type="match status" value="1"/>
</dbReference>
<dbReference type="GO" id="GO:0050313">
    <property type="term" value="F:sulfur dioxygenase activity"/>
    <property type="evidence" value="ECO:0007669"/>
    <property type="project" value="InterPro"/>
</dbReference>
<evidence type="ECO:0000313" key="4">
    <source>
        <dbReference type="Proteomes" id="UP000636479"/>
    </source>
</evidence>
<dbReference type="GeneID" id="59340334"/>
<dbReference type="InterPro" id="IPR001279">
    <property type="entry name" value="Metallo-B-lactamas"/>
</dbReference>
<dbReference type="SMART" id="SM00849">
    <property type="entry name" value="Lactamase_B"/>
    <property type="match status" value="1"/>
</dbReference>
<evidence type="ECO:0000313" key="3">
    <source>
        <dbReference type="EMBL" id="KAF7315705.1"/>
    </source>
</evidence>
<dbReference type="Pfam" id="PF00753">
    <property type="entry name" value="Lactamase_B"/>
    <property type="match status" value="1"/>
</dbReference>
<dbReference type="EMBL" id="JACAZF010000001">
    <property type="protein sequence ID" value="KAF7315705.1"/>
    <property type="molecule type" value="Genomic_DNA"/>
</dbReference>
<dbReference type="AlphaFoldDB" id="A0A8H6TDZ1"/>
<proteinExistence type="predicted"/>
<keyword evidence="4" id="KW-1185">Reference proteome</keyword>
<protein>
    <submittedName>
        <fullName evidence="3">Lactamase-B domain-containing protein</fullName>
    </submittedName>
</protein>
<sequence>MLCSPSLQQYIVSDPVSRDAALIDTVLDFEPTSGAISTHTADKILSFIDAHSLNVKYILETHAHADHLTAAQYFRHKLPGVPVGIGARISQVQNTFAPVYGLDSKPDVFNGVFDLLFKDDEEIKLGSLICRVLHLPGHTPDHIAYLIGDAVFVGDSIFQPDVGSARADFPGGDPKALYSSMQRLMNLPATFRLFVGHDYPVDRAELCVSTVAQQRASNKHAKVGVSQEEFVQLRAERDAILGAPRLLHPSLQTNILGGRFPRDENGKPSFKLPISTPISL</sequence>
<dbReference type="SUPFAM" id="SSF56281">
    <property type="entry name" value="Metallo-hydrolase/oxidoreductase"/>
    <property type="match status" value="1"/>
</dbReference>
<dbReference type="InterPro" id="IPR044528">
    <property type="entry name" value="POD-like_MBL-fold"/>
</dbReference>
<dbReference type="PANTHER" id="PTHR43084:SF1">
    <property type="entry name" value="PERSULFIDE DIOXYGENASE ETHE1, MITOCHONDRIAL"/>
    <property type="match status" value="1"/>
</dbReference>
<comment type="caution">
    <text evidence="3">The sequence shown here is derived from an EMBL/GenBank/DDBJ whole genome shotgun (WGS) entry which is preliminary data.</text>
</comment>
<gene>
    <name evidence="3" type="ORF">MIND_00086100</name>
</gene>
<dbReference type="RefSeq" id="XP_037225728.1">
    <property type="nucleotide sequence ID" value="XM_037357818.1"/>
</dbReference>
<dbReference type="GO" id="GO:0046872">
    <property type="term" value="F:metal ion binding"/>
    <property type="evidence" value="ECO:0007669"/>
    <property type="project" value="UniProtKB-KW"/>
</dbReference>
<accession>A0A8H6TDZ1</accession>
<dbReference type="CDD" id="cd07724">
    <property type="entry name" value="POD-like_MBL-fold"/>
    <property type="match status" value="1"/>
</dbReference>
<feature type="domain" description="Metallo-beta-lactamase" evidence="2">
    <location>
        <begin position="6"/>
        <end position="197"/>
    </location>
</feature>
<dbReference type="GO" id="GO:0070813">
    <property type="term" value="P:hydrogen sulfide metabolic process"/>
    <property type="evidence" value="ECO:0007669"/>
    <property type="project" value="TreeGrafter"/>
</dbReference>
<dbReference type="InterPro" id="IPR036866">
    <property type="entry name" value="RibonucZ/Hydroxyglut_hydro"/>
</dbReference>
<organism evidence="3 4">
    <name type="scientific">Mycena indigotica</name>
    <dbReference type="NCBI Taxonomy" id="2126181"/>
    <lineage>
        <taxon>Eukaryota</taxon>
        <taxon>Fungi</taxon>
        <taxon>Dikarya</taxon>
        <taxon>Basidiomycota</taxon>
        <taxon>Agaricomycotina</taxon>
        <taxon>Agaricomycetes</taxon>
        <taxon>Agaricomycetidae</taxon>
        <taxon>Agaricales</taxon>
        <taxon>Marasmiineae</taxon>
        <taxon>Mycenaceae</taxon>
        <taxon>Mycena</taxon>
    </lineage>
</organism>
<name>A0A8H6TDZ1_9AGAR</name>
<reference evidence="3" key="1">
    <citation type="submission" date="2020-05" db="EMBL/GenBank/DDBJ databases">
        <title>Mycena genomes resolve the evolution of fungal bioluminescence.</title>
        <authorList>
            <person name="Tsai I.J."/>
        </authorList>
    </citation>
    <scope>NUCLEOTIDE SEQUENCE</scope>
    <source>
        <strain evidence="3">171206Taipei</strain>
    </source>
</reference>
<dbReference type="PANTHER" id="PTHR43084">
    <property type="entry name" value="PERSULFIDE DIOXYGENASE ETHE1"/>
    <property type="match status" value="1"/>
</dbReference>